<keyword evidence="2" id="KW-1185">Reference proteome</keyword>
<sequence length="1000" mass="114946">MERAEKGEEDGRRESPHDEEEPEEPEEPDDGAEVPSDIRASQQERSTEDSEREHAESSADVSHTHTTASVVTHTRSEQDSGSAPEPPSSSLPLTLAYNSTAAFTDSERDEGARPSRDDEDAADDDEDDDEDEDELIVLDPEHPLMKRLQSTVKNHLSRQLERLVLKLREKVTEERAENSRREDFGVGLYNVQQELARLQALLEARHESSAKAVSDRRQAQEQLENIRNQYVSTAGQASKHRTQVSELQSELDGLSRSLLYMQEVTSDLRSNVAAMKNAKNKAQTEKRQAEQQKYQQDLYVERLTKQVEKLREQIALFEVQTFAQTNDKQAAGDALAEAQLELDSMIVERKQLLHQWNNSVMGMKRRDEAYTTLQEALRSANHDVRALDTEAEAYRRSVTLEQERNEALTVLVNRAELNSATYRKLLTQICTEQEALQNLYTTHTRTLQETEKSLNRVTTECSTQQSELTVLRKQMEKEACVRMELEEKIMRKMQEQLTHDSAAKHTHHLSTKTTAQHREKESKLSKVESELAAVALEVSEVALRVDALSRLQLELEQEVMERNQLLSTNEAAVAKLILTIERKQTTINVCNKKIEQIRASTGHEDLGPLEIKVRTLNKELEELGAKMKEQHQFWLWQQGELVRLSEEKQSQSSATLTLNTKLTILQQRNLRTKSEIEQEERALVEMERHSKVLRFDMQKLNSLLNQNTQLRQELEQSNILMENSFIHTLKDAERESVETQLHLEKLQEEKERLLNSLVEAERQIMLWERKTQLARETRSAVDSAVGKGDIHTMKSEIHRMEGHYSQLLKQQERMLREMEAAVARRENIVTRSEAQTRSNRKHTTHSDLQNTLQNLRRNILQAHKASEECNGVITQLQQEQSSLTESLREKRLQITDASNTSSAHIDDLNNIQETRERNLTRLLVLQSRVKQLQAVKEGRYGAAASGEDALQLAMRTQQEQLNSVRDVLQQIIQDFPQHKALLHRIRLLLSAHTHSGLERT</sequence>
<name>A0ACC5WC56_PANGG</name>
<dbReference type="EMBL" id="CM040455">
    <property type="protein sequence ID" value="MCI4375930.1"/>
    <property type="molecule type" value="Genomic_DNA"/>
</dbReference>
<dbReference type="Proteomes" id="UP000829447">
    <property type="component" value="Linkage Group LG2"/>
</dbReference>
<accession>A0ACC5WC56</accession>
<proteinExistence type="predicted"/>
<gene>
    <name evidence="1" type="ORF">PGIGA_G00115440</name>
</gene>
<comment type="caution">
    <text evidence="1">The sequence shown here is derived from an EMBL/GenBank/DDBJ whole genome shotgun (WGS) entry which is preliminary data.</text>
</comment>
<organism evidence="1 2">
    <name type="scientific">Pangasianodon gigas</name>
    <name type="common">Mekong giant catfish</name>
    <name type="synonym">Pangasius gigas</name>
    <dbReference type="NCBI Taxonomy" id="30993"/>
    <lineage>
        <taxon>Eukaryota</taxon>
        <taxon>Metazoa</taxon>
        <taxon>Chordata</taxon>
        <taxon>Craniata</taxon>
        <taxon>Vertebrata</taxon>
        <taxon>Euteleostomi</taxon>
        <taxon>Actinopterygii</taxon>
        <taxon>Neopterygii</taxon>
        <taxon>Teleostei</taxon>
        <taxon>Ostariophysi</taxon>
        <taxon>Siluriformes</taxon>
        <taxon>Pangasiidae</taxon>
        <taxon>Pangasianodon</taxon>
    </lineage>
</organism>
<protein>
    <submittedName>
        <fullName evidence="1">Uncharacterized protein</fullName>
    </submittedName>
</protein>
<evidence type="ECO:0000313" key="2">
    <source>
        <dbReference type="Proteomes" id="UP000829447"/>
    </source>
</evidence>
<evidence type="ECO:0000313" key="1">
    <source>
        <dbReference type="EMBL" id="MCI4375930.1"/>
    </source>
</evidence>
<reference evidence="1 2" key="1">
    <citation type="journal article" date="2022" name="bioRxiv">
        <title>An ancient truncated duplication of the anti-Mullerian hormone receptor type 2 gene is a potential conserved master sex determinant in the Pangasiidae catfish family.</title>
        <authorList>
            <person name="Wen M."/>
            <person name="Pan Q."/>
            <person name="Jouanno E."/>
            <person name="Montfort J."/>
            <person name="Zahm M."/>
            <person name="Cabau C."/>
            <person name="Klopp C."/>
            <person name="Iampietro C."/>
            <person name="Roques C."/>
            <person name="Bouchez O."/>
            <person name="Castinel A."/>
            <person name="Donnadieu C."/>
            <person name="Parrinello H."/>
            <person name="Poncet C."/>
            <person name="Belmonte E."/>
            <person name="Gautier V."/>
            <person name="Avarre J.-C."/>
            <person name="Dugue R."/>
            <person name="Gustiano R."/>
            <person name="Ha T.T.T."/>
            <person name="Campet M."/>
            <person name="Sriphairoj K."/>
            <person name="Ribolli J."/>
            <person name="de Almeida F.L."/>
            <person name="Desvignes T."/>
            <person name="Postlethwait J.H."/>
            <person name="Bucao C.F."/>
            <person name="Robinson-Rechavi M."/>
            <person name="Bobe J."/>
            <person name="Herpin A."/>
            <person name="Guiguen Y."/>
        </authorList>
    </citation>
    <scope>NUCLEOTIDE SEQUENCE [LARGE SCALE GENOMIC DNA]</scope>
    <source>
        <strain evidence="1">YG-Dec2019</strain>
    </source>
</reference>